<dbReference type="SUPFAM" id="SSF51126">
    <property type="entry name" value="Pectin lyase-like"/>
    <property type="match status" value="1"/>
</dbReference>
<dbReference type="Proteomes" id="UP001355206">
    <property type="component" value="Unassembled WGS sequence"/>
</dbReference>
<proteinExistence type="predicted"/>
<gene>
    <name evidence="1" type="ORF">MOTC310_22215</name>
</gene>
<dbReference type="Gene3D" id="2.160.20.10">
    <property type="entry name" value="Single-stranded right-handed beta-helix, Pectin lyase-like"/>
    <property type="match status" value="1"/>
</dbReference>
<comment type="caution">
    <text evidence="1">The sequence shown here is derived from an EMBL/GenBank/DDBJ whole genome shotgun (WGS) entry which is preliminary data.</text>
</comment>
<sequence>MSSYNDPNNYGDTGRQTAAQFRANMMTMIDGLLAHGSAVMTKTPPTASDSNQNRAIQLYAIEARRLAAEYGLFVCVNSLTGFEIEHDRPFYRLRRHHLAPMRRRGHSGLSYRIRQAAPECLRYLEDCSMRKNWLLAAAATLLIAVLPAQADQSPGAARIVSGTDKPDLPGGPTLGTYQNGQFTLQPYAIQIGAGGTTGPVDGGTVSFPSLATRTLLDRLSERPSVVDYGVDMTGAANSTAALTAALNSGKRVTAPCGTIRLVSTVAVTAQADFQGSGACTRIKYDAPAGVAVTPLLDIQKTASGTRLDNFAVDHQANTKGFARSTVYGGDILASSAVLVQADDTSLTRITASNGFDNCIAIAQYAGAGATVNAGFPRRVSVRGARTNGCGVGSSPKAGAGIDVGSGSLTVVDDLVDIGSYGAFILDLGAGAQGSFSNLQGFFNKYDPAGKGNYSFYIGAPGSQFSNLHSFKAGYRGLWVDGFATDTTIANVMIKGPAAEGVILMASRTSIANMAVNSPGLGKKPGTVDAITIPNGTRSLTDINITGLVVSSDFNTARYGISKNGTGTVSGSVVGSSFTGAASGAVAPDVDPTFAVLDATALLGPWTTYMPAVTTSRGAFATVSATGKYRRVGKSVFVSITVSLGDKGTATDVKASIPFAAKGVSPLSGAEIALTGRGMAGVIFNGQSTVLIKNTDGTNPLTNGYVLTVGGEYEAP</sequence>
<dbReference type="EMBL" id="MLCA01000010">
    <property type="protein sequence ID" value="MEE7493035.1"/>
    <property type="molecule type" value="Genomic_DNA"/>
</dbReference>
<evidence type="ECO:0000313" key="1">
    <source>
        <dbReference type="EMBL" id="MEE7493035.1"/>
    </source>
</evidence>
<organism evidence="1 2">
    <name type="scientific">Methylobacterium oryzae</name>
    <dbReference type="NCBI Taxonomy" id="334852"/>
    <lineage>
        <taxon>Bacteria</taxon>
        <taxon>Pseudomonadati</taxon>
        <taxon>Pseudomonadota</taxon>
        <taxon>Alphaproteobacteria</taxon>
        <taxon>Hyphomicrobiales</taxon>
        <taxon>Methylobacteriaceae</taxon>
        <taxon>Methylobacterium</taxon>
    </lineage>
</organism>
<protein>
    <submittedName>
        <fullName evidence="1">Uncharacterized protein</fullName>
    </submittedName>
</protein>
<name>A0ABU7TTP9_9HYPH</name>
<reference evidence="1 2" key="1">
    <citation type="journal article" date="2012" name="Genet. Mol. Biol.">
        <title>Analysis of 16S rRNA and mxaF genes revealing insights into Methylobacterium niche-specific plant association.</title>
        <authorList>
            <person name="Dourado M.N."/>
            <person name="Andreote F.D."/>
            <person name="Dini-Andreote F."/>
            <person name="Conti R."/>
            <person name="Araujo J.M."/>
            <person name="Araujo W.L."/>
        </authorList>
    </citation>
    <scope>NUCLEOTIDE SEQUENCE [LARGE SCALE GENOMIC DNA]</scope>
    <source>
        <strain evidence="1 2">TC3-10</strain>
    </source>
</reference>
<keyword evidence="2" id="KW-1185">Reference proteome</keyword>
<dbReference type="InterPro" id="IPR012334">
    <property type="entry name" value="Pectin_lyas_fold"/>
</dbReference>
<evidence type="ECO:0000313" key="2">
    <source>
        <dbReference type="Proteomes" id="UP001355206"/>
    </source>
</evidence>
<dbReference type="InterPro" id="IPR011050">
    <property type="entry name" value="Pectin_lyase_fold/virulence"/>
</dbReference>
<accession>A0ABU7TTP9</accession>
<dbReference type="RefSeq" id="WP_331303318.1">
    <property type="nucleotide sequence ID" value="NZ_MLCA01000010.1"/>
</dbReference>